<dbReference type="AlphaFoldDB" id="A0AAV9IHP8"/>
<evidence type="ECO:0008006" key="3">
    <source>
        <dbReference type="Google" id="ProtNLM"/>
    </source>
</evidence>
<name>A0AAV9IHP8_9RHOD</name>
<gene>
    <name evidence="1" type="ORF">GAYE_SCF29G4863</name>
</gene>
<accession>A0AAV9IHP8</accession>
<dbReference type="Proteomes" id="UP001300502">
    <property type="component" value="Unassembled WGS sequence"/>
</dbReference>
<keyword evidence="2" id="KW-1185">Reference proteome</keyword>
<sequence length="185" mass="20933">MTDCAGRRISGFVGLCCRFIFRAACKKMALEAPGPDEVCEELQMRSAVFIEKIRALLGMQPDQYLHVGFDEVGVLHSRHKFFDLEDSSGRLGPFNDFFGIVRKFFILSTKLAYNVAAEWSTNIPERCELVVLFEEDVENFIGKSILLGLREAFTLTDKPSLMAIEKTVLKDMVLSLDQMSTEEFS</sequence>
<proteinExistence type="predicted"/>
<dbReference type="EMBL" id="JANCYU010000045">
    <property type="protein sequence ID" value="KAK4526944.1"/>
    <property type="molecule type" value="Genomic_DNA"/>
</dbReference>
<organism evidence="1 2">
    <name type="scientific">Galdieria yellowstonensis</name>
    <dbReference type="NCBI Taxonomy" id="3028027"/>
    <lineage>
        <taxon>Eukaryota</taxon>
        <taxon>Rhodophyta</taxon>
        <taxon>Bangiophyceae</taxon>
        <taxon>Galdieriales</taxon>
        <taxon>Galdieriaceae</taxon>
        <taxon>Galdieria</taxon>
    </lineage>
</organism>
<reference evidence="1 2" key="1">
    <citation type="submission" date="2022-07" db="EMBL/GenBank/DDBJ databases">
        <title>Genome-wide signatures of adaptation to extreme environments.</title>
        <authorList>
            <person name="Cho C.H."/>
            <person name="Yoon H.S."/>
        </authorList>
    </citation>
    <scope>NUCLEOTIDE SEQUENCE [LARGE SCALE GENOMIC DNA]</scope>
    <source>
        <strain evidence="1 2">108.79 E11</strain>
    </source>
</reference>
<evidence type="ECO:0000313" key="1">
    <source>
        <dbReference type="EMBL" id="KAK4526944.1"/>
    </source>
</evidence>
<protein>
    <recommendedName>
        <fullName evidence="3">Beta-N-acetylhexosaminidase</fullName>
    </recommendedName>
</protein>
<evidence type="ECO:0000313" key="2">
    <source>
        <dbReference type="Proteomes" id="UP001300502"/>
    </source>
</evidence>
<comment type="caution">
    <text evidence="1">The sequence shown here is derived from an EMBL/GenBank/DDBJ whole genome shotgun (WGS) entry which is preliminary data.</text>
</comment>